<proteinExistence type="inferred from homology"/>
<accession>A0A521FYD4</accession>
<protein>
    <recommendedName>
        <fullName evidence="5">DUF3494 domain-containing protein</fullName>
    </recommendedName>
</protein>
<dbReference type="Pfam" id="PF11999">
    <property type="entry name" value="Ice_binding"/>
    <property type="match status" value="1"/>
</dbReference>
<dbReference type="Proteomes" id="UP000316238">
    <property type="component" value="Unassembled WGS sequence"/>
</dbReference>
<reference evidence="3" key="1">
    <citation type="submission" date="2017-07" db="EMBL/GenBank/DDBJ databases">
        <title>The cable genome - Insights into the physiology and evolution of filamentous bacteria capable of sulfide oxidation via long distance electron transfer.</title>
        <authorList>
            <person name="Thorup C."/>
            <person name="Bjerg J.T."/>
            <person name="Schreiber L."/>
            <person name="Nielsen L.P."/>
            <person name="Kjeldsen K.U."/>
            <person name="Boesen T."/>
            <person name="Boggild A."/>
            <person name="Meysman F."/>
            <person name="Geelhoed J."/>
            <person name="Schramm A."/>
        </authorList>
    </citation>
    <scope>NUCLEOTIDE SEQUENCE [LARGE SCALE GENOMIC DNA]</scope>
    <source>
        <strain evidence="3">GS</strain>
    </source>
</reference>
<evidence type="ECO:0008006" key="5">
    <source>
        <dbReference type="Google" id="ProtNLM"/>
    </source>
</evidence>
<keyword evidence="2" id="KW-0732">Signal</keyword>
<evidence type="ECO:0000256" key="1">
    <source>
        <dbReference type="ARBA" id="ARBA00005445"/>
    </source>
</evidence>
<sequence>MFEILQREKMNVWLLIAEKGKRFLLGLALIVLFCQHQAEAGQLPVDLRSAGSFAILAGTAVTSTGGGTINGDVGVWTGTSFVVGVPPVIVKGKVYLGVPIAAQAQTDLTTAYNDAAGRTKDVIILPDEQLGSKTLAPGLYKTTSGWLQITGGDLTLDAGGDPNAVWIFQMATTLTVGNGYGVILSGGAQARNVFWQVGSSATLGTTSRFKGNILAMTAISVQTGATLDGRALARNAAVTLDSNTLALPPPPRQFIDQPWRILLMNPAL</sequence>
<keyword evidence="4" id="KW-1185">Reference proteome</keyword>
<name>A0A521FYD4_9BACT</name>
<dbReference type="AlphaFoldDB" id="A0A521FYD4"/>
<gene>
    <name evidence="3" type="ORF">CDV28_16111</name>
</gene>
<organism evidence="3 4">
    <name type="scientific">Candidatus Electronema aureum</name>
    <dbReference type="NCBI Taxonomy" id="2005002"/>
    <lineage>
        <taxon>Bacteria</taxon>
        <taxon>Pseudomonadati</taxon>
        <taxon>Thermodesulfobacteriota</taxon>
        <taxon>Desulfobulbia</taxon>
        <taxon>Desulfobulbales</taxon>
        <taxon>Desulfobulbaceae</taxon>
        <taxon>Candidatus Electronema</taxon>
    </lineage>
</organism>
<evidence type="ECO:0000313" key="3">
    <source>
        <dbReference type="EMBL" id="TAA73776.1"/>
    </source>
</evidence>
<comment type="caution">
    <text evidence="3">The sequence shown here is derived from an EMBL/GenBank/DDBJ whole genome shotgun (WGS) entry which is preliminary data.</text>
</comment>
<evidence type="ECO:0000256" key="2">
    <source>
        <dbReference type="ARBA" id="ARBA00022729"/>
    </source>
</evidence>
<comment type="similarity">
    <text evidence="1">Belongs to the ice-binding protein family.</text>
</comment>
<dbReference type="InterPro" id="IPR021884">
    <property type="entry name" value="Ice-bd_prot"/>
</dbReference>
<evidence type="ECO:0000313" key="4">
    <source>
        <dbReference type="Proteomes" id="UP000316238"/>
    </source>
</evidence>
<dbReference type="EMBL" id="NQJD01000061">
    <property type="protein sequence ID" value="TAA73776.1"/>
    <property type="molecule type" value="Genomic_DNA"/>
</dbReference>